<protein>
    <submittedName>
        <fullName evidence="2">Uncharacterized protein</fullName>
    </submittedName>
</protein>
<dbReference type="STRING" id="910347.SAMN05421773_101633"/>
<sequence length="409" mass="42446">MDLRALPLRAAAARPRVLLLPMPGGTAARLAVERELRRRDLPAALTPAEADVVLVAGPGSPALAAAVDRLWRDTPLPRVRAHARTAEEAAGVLEAARARLAAPPALRQEGRDGAGPPRDEGGDDHDGGHDGGGDGHGGHGGHGEMEMPGGLPMAEVGPDRDGLALDRLHIPLGPLLTDWPAGLVLRLTLQGDVIQHAEADTSALRASTLPGPPFWSAPWRRAAAGAPVTAGEAARRRAAARLDGLGRLLAVAGWPAMGTAARRLRDDLLAGAPAAVCAPRARRLAARVGRSRTLYWLTRGIGTGIGTGTTGELPARYRALLAATAEDTARLEDPAPLDPDREPGPRAPESEPSEDVVAALPGLLEGAELATARLIVAALDPDPDELAGAPSGPERPEWPERPGGEVRHD</sequence>
<feature type="region of interest" description="Disordered" evidence="1">
    <location>
        <begin position="101"/>
        <end position="158"/>
    </location>
</feature>
<evidence type="ECO:0000256" key="1">
    <source>
        <dbReference type="SAM" id="MobiDB-lite"/>
    </source>
</evidence>
<feature type="region of interest" description="Disordered" evidence="1">
    <location>
        <begin position="381"/>
        <end position="409"/>
    </location>
</feature>
<feature type="compositionally biased region" description="Basic and acidic residues" evidence="1">
    <location>
        <begin position="394"/>
        <end position="409"/>
    </location>
</feature>
<name>A0A1I1F7G1_9ACTN</name>
<evidence type="ECO:0000313" key="3">
    <source>
        <dbReference type="Proteomes" id="UP000199207"/>
    </source>
</evidence>
<feature type="compositionally biased region" description="Basic and acidic residues" evidence="1">
    <location>
        <begin position="328"/>
        <end position="344"/>
    </location>
</feature>
<feature type="region of interest" description="Disordered" evidence="1">
    <location>
        <begin position="328"/>
        <end position="356"/>
    </location>
</feature>
<keyword evidence="3" id="KW-1185">Reference proteome</keyword>
<dbReference type="AlphaFoldDB" id="A0A1I1F7G1"/>
<accession>A0A1I1F7G1</accession>
<feature type="compositionally biased region" description="Basic and acidic residues" evidence="1">
    <location>
        <begin position="108"/>
        <end position="145"/>
    </location>
</feature>
<dbReference type="EMBL" id="FOLM01000001">
    <property type="protein sequence ID" value="SFB95315.1"/>
    <property type="molecule type" value="Genomic_DNA"/>
</dbReference>
<evidence type="ECO:0000313" key="2">
    <source>
        <dbReference type="EMBL" id="SFB95315.1"/>
    </source>
</evidence>
<gene>
    <name evidence="2" type="ORF">SAMN05421773_101633</name>
</gene>
<dbReference type="Proteomes" id="UP000199207">
    <property type="component" value="Unassembled WGS sequence"/>
</dbReference>
<proteinExistence type="predicted"/>
<organism evidence="2 3">
    <name type="scientific">Streptomyces aidingensis</name>
    <dbReference type="NCBI Taxonomy" id="910347"/>
    <lineage>
        <taxon>Bacteria</taxon>
        <taxon>Bacillati</taxon>
        <taxon>Actinomycetota</taxon>
        <taxon>Actinomycetes</taxon>
        <taxon>Kitasatosporales</taxon>
        <taxon>Streptomycetaceae</taxon>
        <taxon>Streptomyces</taxon>
    </lineage>
</organism>
<reference evidence="2 3" key="1">
    <citation type="submission" date="2016-10" db="EMBL/GenBank/DDBJ databases">
        <authorList>
            <person name="de Groot N.N."/>
        </authorList>
    </citation>
    <scope>NUCLEOTIDE SEQUENCE [LARGE SCALE GENOMIC DNA]</scope>
    <source>
        <strain evidence="2 3">CGMCC 4.5739</strain>
    </source>
</reference>